<feature type="compositionally biased region" description="Basic residues" evidence="1">
    <location>
        <begin position="163"/>
        <end position="173"/>
    </location>
</feature>
<dbReference type="PROSITE" id="PS50995">
    <property type="entry name" value="HTH_MARR_2"/>
    <property type="match status" value="1"/>
</dbReference>
<sequence>MPDRDPEPDPARSGAIVAALQALTVAVDRYADVRGGAHGLHRTDLYALAHVMQAGRRGEDLTPGALSASLNLGSPATSALLGRLERAGHVRREHDTADRRRVAVVMTDSAMDAGRAVFGPLGDAMRGVLATMPAADQQVVLDFLEAAVAATSEATEGTTGGRPRSRPRSLRRCRPADPPASRLADAVQAALDTDRRLGGGHPQRWGCRPAARPGRRVRPVRRGARGAAAGARRARAGCPGAGRPRRPLHRLDRGRRDRVAPRPQPRGPVLVGTASGRFGR</sequence>
<protein>
    <recommendedName>
        <fullName evidence="2">HTH marR-type domain-containing protein</fullName>
    </recommendedName>
</protein>
<dbReference type="Proteomes" id="UP001157017">
    <property type="component" value="Unassembled WGS sequence"/>
</dbReference>
<dbReference type="InterPro" id="IPR036388">
    <property type="entry name" value="WH-like_DNA-bd_sf"/>
</dbReference>
<keyword evidence="4" id="KW-1185">Reference proteome</keyword>
<feature type="compositionally biased region" description="Low complexity" evidence="1">
    <location>
        <begin position="225"/>
        <end position="242"/>
    </location>
</feature>
<name>A0ABQ6JC98_9ACTN</name>
<feature type="domain" description="HTH marR-type" evidence="2">
    <location>
        <begin position="13"/>
        <end position="149"/>
    </location>
</feature>
<organism evidence="3 4">
    <name type="scientific">Angustibacter aerolatus</name>
    <dbReference type="NCBI Taxonomy" id="1162965"/>
    <lineage>
        <taxon>Bacteria</taxon>
        <taxon>Bacillati</taxon>
        <taxon>Actinomycetota</taxon>
        <taxon>Actinomycetes</taxon>
        <taxon>Kineosporiales</taxon>
        <taxon>Kineosporiaceae</taxon>
    </lineage>
</organism>
<feature type="region of interest" description="Disordered" evidence="1">
    <location>
        <begin position="151"/>
        <end position="182"/>
    </location>
</feature>
<dbReference type="PANTHER" id="PTHR33164">
    <property type="entry name" value="TRANSCRIPTIONAL REGULATOR, MARR FAMILY"/>
    <property type="match status" value="1"/>
</dbReference>
<dbReference type="PANTHER" id="PTHR33164:SF106">
    <property type="entry name" value="TRANSCRIPTIONAL REGULATORY PROTEIN"/>
    <property type="match status" value="1"/>
</dbReference>
<gene>
    <name evidence="3" type="ORF">GCM10025868_00800</name>
</gene>
<dbReference type="SMART" id="SM00347">
    <property type="entry name" value="HTH_MARR"/>
    <property type="match status" value="1"/>
</dbReference>
<dbReference type="EMBL" id="BSUZ01000001">
    <property type="protein sequence ID" value="GMA84830.1"/>
    <property type="molecule type" value="Genomic_DNA"/>
</dbReference>
<proteinExistence type="predicted"/>
<evidence type="ECO:0000256" key="1">
    <source>
        <dbReference type="SAM" id="MobiDB-lite"/>
    </source>
</evidence>
<dbReference type="InterPro" id="IPR039422">
    <property type="entry name" value="MarR/SlyA-like"/>
</dbReference>
<evidence type="ECO:0000313" key="4">
    <source>
        <dbReference type="Proteomes" id="UP001157017"/>
    </source>
</evidence>
<dbReference type="InterPro" id="IPR000835">
    <property type="entry name" value="HTH_MarR-typ"/>
</dbReference>
<evidence type="ECO:0000313" key="3">
    <source>
        <dbReference type="EMBL" id="GMA84830.1"/>
    </source>
</evidence>
<comment type="caution">
    <text evidence="3">The sequence shown here is derived from an EMBL/GenBank/DDBJ whole genome shotgun (WGS) entry which is preliminary data.</text>
</comment>
<reference evidence="4" key="1">
    <citation type="journal article" date="2019" name="Int. J. Syst. Evol. Microbiol.">
        <title>The Global Catalogue of Microorganisms (GCM) 10K type strain sequencing project: providing services to taxonomists for standard genome sequencing and annotation.</title>
        <authorList>
            <consortium name="The Broad Institute Genomics Platform"/>
            <consortium name="The Broad Institute Genome Sequencing Center for Infectious Disease"/>
            <person name="Wu L."/>
            <person name="Ma J."/>
        </authorList>
    </citation>
    <scope>NUCLEOTIDE SEQUENCE [LARGE SCALE GENOMIC DNA]</scope>
    <source>
        <strain evidence="4">NBRC 108730</strain>
    </source>
</reference>
<accession>A0ABQ6JC98</accession>
<dbReference type="SUPFAM" id="SSF46785">
    <property type="entry name" value="Winged helix' DNA-binding domain"/>
    <property type="match status" value="1"/>
</dbReference>
<feature type="compositionally biased region" description="Basic and acidic residues" evidence="1">
    <location>
        <begin position="249"/>
        <end position="260"/>
    </location>
</feature>
<dbReference type="Gene3D" id="1.10.10.10">
    <property type="entry name" value="Winged helix-like DNA-binding domain superfamily/Winged helix DNA-binding domain"/>
    <property type="match status" value="1"/>
</dbReference>
<dbReference type="InterPro" id="IPR036390">
    <property type="entry name" value="WH_DNA-bd_sf"/>
</dbReference>
<dbReference type="Pfam" id="PF12802">
    <property type="entry name" value="MarR_2"/>
    <property type="match status" value="1"/>
</dbReference>
<feature type="region of interest" description="Disordered" evidence="1">
    <location>
        <begin position="194"/>
        <end position="280"/>
    </location>
</feature>
<feature type="compositionally biased region" description="Basic residues" evidence="1">
    <location>
        <begin position="213"/>
        <end position="224"/>
    </location>
</feature>
<evidence type="ECO:0000259" key="2">
    <source>
        <dbReference type="PROSITE" id="PS50995"/>
    </source>
</evidence>